<organism evidence="2 3">
    <name type="scientific">Brassica carinata</name>
    <name type="common">Ethiopian mustard</name>
    <name type="synonym">Abyssinian cabbage</name>
    <dbReference type="NCBI Taxonomy" id="52824"/>
    <lineage>
        <taxon>Eukaryota</taxon>
        <taxon>Viridiplantae</taxon>
        <taxon>Streptophyta</taxon>
        <taxon>Embryophyta</taxon>
        <taxon>Tracheophyta</taxon>
        <taxon>Spermatophyta</taxon>
        <taxon>Magnoliopsida</taxon>
        <taxon>eudicotyledons</taxon>
        <taxon>Gunneridae</taxon>
        <taxon>Pentapetalae</taxon>
        <taxon>rosids</taxon>
        <taxon>malvids</taxon>
        <taxon>Brassicales</taxon>
        <taxon>Brassicaceae</taxon>
        <taxon>Brassiceae</taxon>
        <taxon>Brassica</taxon>
    </lineage>
</organism>
<evidence type="ECO:0000313" key="3">
    <source>
        <dbReference type="Proteomes" id="UP000886595"/>
    </source>
</evidence>
<dbReference type="SUPFAM" id="SSF81853">
    <property type="entry name" value="Family 10 polysaccharide lyase"/>
    <property type="match status" value="1"/>
</dbReference>
<proteinExistence type="predicted"/>
<dbReference type="InterPro" id="IPR018333">
    <property type="entry name" value="Squalene_cyclase"/>
</dbReference>
<dbReference type="PROSITE" id="PS01074">
    <property type="entry name" value="TERPENE_SYNTHASES"/>
    <property type="match status" value="1"/>
</dbReference>
<evidence type="ECO:0000313" key="2">
    <source>
        <dbReference type="EMBL" id="KAG2271265.1"/>
    </source>
</evidence>
<feature type="domain" description="Squalene cyclase C-terminal" evidence="1">
    <location>
        <begin position="17"/>
        <end position="233"/>
    </location>
</feature>
<name>A0A8X7QJ38_BRACI</name>
<dbReference type="GO" id="GO:0016104">
    <property type="term" value="P:triterpenoid biosynthetic process"/>
    <property type="evidence" value="ECO:0007669"/>
    <property type="project" value="InterPro"/>
</dbReference>
<dbReference type="OrthoDB" id="21502at2759"/>
<evidence type="ECO:0000259" key="1">
    <source>
        <dbReference type="Pfam" id="PF13243"/>
    </source>
</evidence>
<accession>A0A8X7QJ38</accession>
<dbReference type="PANTHER" id="PTHR11764">
    <property type="entry name" value="TERPENE CYCLASE/MUTASE FAMILY MEMBER"/>
    <property type="match status" value="1"/>
</dbReference>
<reference evidence="2 3" key="1">
    <citation type="submission" date="2020-02" db="EMBL/GenBank/DDBJ databases">
        <authorList>
            <person name="Ma Q."/>
            <person name="Huang Y."/>
            <person name="Song X."/>
            <person name="Pei D."/>
        </authorList>
    </citation>
    <scope>NUCLEOTIDE SEQUENCE [LARGE SCALE GENOMIC DNA]</scope>
    <source>
        <strain evidence="2">Sxm20200214</strain>
        <tissue evidence="2">Leaf</tissue>
    </source>
</reference>
<comment type="caution">
    <text evidence="2">The sequence shown here is derived from an EMBL/GenBank/DDBJ whole genome shotgun (WGS) entry which is preliminary data.</text>
</comment>
<dbReference type="InterPro" id="IPR002365">
    <property type="entry name" value="Terpene_synthase_CS"/>
</dbReference>
<protein>
    <recommendedName>
        <fullName evidence="1">Squalene cyclase C-terminal domain-containing protein</fullName>
    </recommendedName>
</protein>
<gene>
    <name evidence="2" type="ORF">Bca52824_065820</name>
</gene>
<dbReference type="InterPro" id="IPR032696">
    <property type="entry name" value="SQ_cyclase_C"/>
</dbReference>
<dbReference type="PANTHER" id="PTHR11764:SF70">
    <property type="entry name" value="TERPENE CYCLASE_MUTASE FAMILY MEMBER"/>
    <property type="match status" value="1"/>
</dbReference>
<dbReference type="EMBL" id="JAAMPC010000013">
    <property type="protein sequence ID" value="KAG2271265.1"/>
    <property type="molecule type" value="Genomic_DNA"/>
</dbReference>
<keyword evidence="3" id="KW-1185">Reference proteome</keyword>
<dbReference type="Proteomes" id="UP000886595">
    <property type="component" value="Unassembled WGS sequence"/>
</dbReference>
<dbReference type="Gene3D" id="1.50.10.20">
    <property type="match status" value="1"/>
</dbReference>
<dbReference type="Pfam" id="PF13243">
    <property type="entry name" value="SQHop_cyclase_C"/>
    <property type="match status" value="1"/>
</dbReference>
<dbReference type="AlphaFoldDB" id="A0A8X7QJ38"/>
<dbReference type="GO" id="GO:0042300">
    <property type="term" value="F:beta-amyrin synthase activity"/>
    <property type="evidence" value="ECO:0007669"/>
    <property type="project" value="TreeGrafter"/>
</dbReference>
<dbReference type="GO" id="GO:0005811">
    <property type="term" value="C:lipid droplet"/>
    <property type="evidence" value="ECO:0007669"/>
    <property type="project" value="InterPro"/>
</dbReference>
<sequence length="350" mass="39214">MGYRLLAQVILAADDDDEIIRSTLIKGYDFLKKSQVTENPPGDHLKTFRHITKGGWNFPDKDQGLPDSDCTAESLECCLMFETMPQEFIGEKMDVKRLYDAVNLILHFQNKNGGVTAWEPAPGKTWLEWFSPVEFMKDAVVEHEFVECTGSALVAIARFMKQFPEYKRKQVKDFIKHGVKYLENLQMSDGSWYGSWGVCFIYGTFFAVRGLVAAGKTYNDCEAIRRGNEWGVKCKSEAPLSYPHSSYHTSHSAASLLLLSLLHRSCSSGPQGVKSVAELVRQTGGDHLPISLRIGWTGQTRFNRSGTGSAWINRMMYSALDGGHPTFTDFPSRSSIVVSSVRGRIQPNSM</sequence>